<dbReference type="Proteomes" id="UP000036403">
    <property type="component" value="Unassembled WGS sequence"/>
</dbReference>
<reference evidence="4 5" key="1">
    <citation type="submission" date="2015-04" db="EMBL/GenBank/DDBJ databases">
        <title>Lasius niger genome sequencing.</title>
        <authorList>
            <person name="Konorov E.A."/>
            <person name="Nikitin M.A."/>
            <person name="Kirill M.V."/>
            <person name="Chang P."/>
        </authorList>
    </citation>
    <scope>NUCLEOTIDE SEQUENCE [LARGE SCALE GENOMIC DNA]</scope>
    <source>
        <tissue evidence="4">Whole</tissue>
    </source>
</reference>
<proteinExistence type="predicted"/>
<dbReference type="GO" id="GO:0008270">
    <property type="term" value="F:zinc ion binding"/>
    <property type="evidence" value="ECO:0007669"/>
    <property type="project" value="UniProtKB-KW"/>
</dbReference>
<feature type="domain" description="CCHC-type" evidence="3">
    <location>
        <begin position="343"/>
        <end position="358"/>
    </location>
</feature>
<dbReference type="OrthoDB" id="7699172at2759"/>
<dbReference type="PROSITE" id="PS50158">
    <property type="entry name" value="ZF_CCHC"/>
    <property type="match status" value="1"/>
</dbReference>
<protein>
    <submittedName>
        <fullName evidence="4">Putative 50 kDa protein in type i retrotransposable element r1dm</fullName>
    </submittedName>
</protein>
<dbReference type="SUPFAM" id="SSF57756">
    <property type="entry name" value="Retrovirus zinc finger-like domains"/>
    <property type="match status" value="1"/>
</dbReference>
<feature type="region of interest" description="Disordered" evidence="2">
    <location>
        <begin position="1"/>
        <end position="36"/>
    </location>
</feature>
<dbReference type="AlphaFoldDB" id="A0A0J7K3C8"/>
<dbReference type="GO" id="GO:0003676">
    <property type="term" value="F:nucleic acid binding"/>
    <property type="evidence" value="ECO:0007669"/>
    <property type="project" value="InterPro"/>
</dbReference>
<keyword evidence="1" id="KW-0862">Zinc</keyword>
<dbReference type="EMBL" id="LBMM01015415">
    <property type="protein sequence ID" value="KMQ84819.1"/>
    <property type="molecule type" value="Genomic_DNA"/>
</dbReference>
<dbReference type="InterPro" id="IPR036875">
    <property type="entry name" value="Znf_CCHC_sf"/>
</dbReference>
<accession>A0A0J7K3C8</accession>
<keyword evidence="1" id="KW-0863">Zinc-finger</keyword>
<evidence type="ECO:0000256" key="1">
    <source>
        <dbReference type="PROSITE-ProRule" id="PRU00047"/>
    </source>
</evidence>
<evidence type="ECO:0000259" key="3">
    <source>
        <dbReference type="PROSITE" id="PS50158"/>
    </source>
</evidence>
<dbReference type="PaxDb" id="67767-A0A0J7K3C8"/>
<comment type="caution">
    <text evidence="4">The sequence shown here is derived from an EMBL/GenBank/DDBJ whole genome shotgun (WGS) entry which is preliminary data.</text>
</comment>
<evidence type="ECO:0000256" key="2">
    <source>
        <dbReference type="SAM" id="MobiDB-lite"/>
    </source>
</evidence>
<sequence length="424" mass="46669">MSNQNKSKQSNARQGIDPSVDNTGERKALSKRPSQLSLSGVSDRSVFSRGGLDLTKISALKSSINEQYDNVMKILLTSKETSDRKNQIESALRLCKESFLEAASALTCFLEEGSLERRTDVIRSALREVLSERDNDNQLAHLRADSPRTYASAVRGEASTVRVSGGAAYEVPTTTSFDIVPDGNESIKCTSSQVTRETVCGILKPSDCALKVTRISNIRNNGIRIEAVSPNLEKIKAHQNLARAGFKIVERAKINPRLIIRGVPSHMSDEEVERGLIAQNLSGEQSDDGPKIVYRYQSKANKNFSNYIIEVTPGIQKRLLANGRIYLGYSACNFGDHIRVLQCFRCMAFGHVAKNCKSAAVCGHCSDAHEMKDCDKEGKSPCCGNCVRASRGAQSDRSHSALDTDKCPILRDKIMDRIKMINYG</sequence>
<feature type="compositionally biased region" description="Polar residues" evidence="2">
    <location>
        <begin position="1"/>
        <end position="13"/>
    </location>
</feature>
<name>A0A0J7K3C8_LASNI</name>
<keyword evidence="1" id="KW-0479">Metal-binding</keyword>
<gene>
    <name evidence="4" type="ORF">RF55_17064</name>
</gene>
<evidence type="ECO:0000313" key="4">
    <source>
        <dbReference type="EMBL" id="KMQ84819.1"/>
    </source>
</evidence>
<dbReference type="InterPro" id="IPR001878">
    <property type="entry name" value="Znf_CCHC"/>
</dbReference>
<keyword evidence="5" id="KW-1185">Reference proteome</keyword>
<organism evidence="4 5">
    <name type="scientific">Lasius niger</name>
    <name type="common">Black garden ant</name>
    <dbReference type="NCBI Taxonomy" id="67767"/>
    <lineage>
        <taxon>Eukaryota</taxon>
        <taxon>Metazoa</taxon>
        <taxon>Ecdysozoa</taxon>
        <taxon>Arthropoda</taxon>
        <taxon>Hexapoda</taxon>
        <taxon>Insecta</taxon>
        <taxon>Pterygota</taxon>
        <taxon>Neoptera</taxon>
        <taxon>Endopterygota</taxon>
        <taxon>Hymenoptera</taxon>
        <taxon>Apocrita</taxon>
        <taxon>Aculeata</taxon>
        <taxon>Formicoidea</taxon>
        <taxon>Formicidae</taxon>
        <taxon>Formicinae</taxon>
        <taxon>Lasius</taxon>
        <taxon>Lasius</taxon>
    </lineage>
</organism>
<evidence type="ECO:0000313" key="5">
    <source>
        <dbReference type="Proteomes" id="UP000036403"/>
    </source>
</evidence>